<accession>A0A2I1HWD9</accession>
<name>A0A2I1HWD9_9GLOM</name>
<proteinExistence type="predicted"/>
<reference evidence="1 2" key="1">
    <citation type="submission" date="2015-10" db="EMBL/GenBank/DDBJ databases">
        <title>Genome analyses suggest a sexual origin of heterokaryosis in a supposedly ancient asexual fungus.</title>
        <authorList>
            <person name="Ropars J."/>
            <person name="Sedzielewska K."/>
            <person name="Noel J."/>
            <person name="Charron P."/>
            <person name="Farinelli L."/>
            <person name="Marton T."/>
            <person name="Kruger M."/>
            <person name="Pelin A."/>
            <person name="Brachmann A."/>
            <person name="Corradi N."/>
        </authorList>
    </citation>
    <scope>NUCLEOTIDE SEQUENCE [LARGE SCALE GENOMIC DNA]</scope>
    <source>
        <strain evidence="1 2">A4</strain>
    </source>
</reference>
<organism evidence="1 2">
    <name type="scientific">Rhizophagus irregularis</name>
    <dbReference type="NCBI Taxonomy" id="588596"/>
    <lineage>
        <taxon>Eukaryota</taxon>
        <taxon>Fungi</taxon>
        <taxon>Fungi incertae sedis</taxon>
        <taxon>Mucoromycota</taxon>
        <taxon>Glomeromycotina</taxon>
        <taxon>Glomeromycetes</taxon>
        <taxon>Glomerales</taxon>
        <taxon>Glomeraceae</taxon>
        <taxon>Rhizophagus</taxon>
    </lineage>
</organism>
<comment type="caution">
    <text evidence="1">The sequence shown here is derived from an EMBL/GenBank/DDBJ whole genome shotgun (WGS) entry which is preliminary data.</text>
</comment>
<dbReference type="AlphaFoldDB" id="A0A2I1HWD9"/>
<dbReference type="VEuPathDB" id="FungiDB:RhiirA1_481856"/>
<evidence type="ECO:0000313" key="2">
    <source>
        <dbReference type="Proteomes" id="UP000234323"/>
    </source>
</evidence>
<keyword evidence="2" id="KW-1185">Reference proteome</keyword>
<dbReference type="EMBL" id="LLXI01009375">
    <property type="protein sequence ID" value="PKY63204.1"/>
    <property type="molecule type" value="Genomic_DNA"/>
</dbReference>
<protein>
    <submittedName>
        <fullName evidence="1">Uncharacterized protein</fullName>
    </submittedName>
</protein>
<evidence type="ECO:0000313" key="1">
    <source>
        <dbReference type="EMBL" id="PKY63204.1"/>
    </source>
</evidence>
<dbReference type="Proteomes" id="UP000234323">
    <property type="component" value="Unassembled WGS sequence"/>
</dbReference>
<sequence length="113" mass="13626">MEWYHDWNVEYINHKEEHDLGALELSECLACEICHPIEREVPTVFKKFWDALFKFEDTILIYNDVTLKGLLNLLSMDNREREDTIHKGKCRDIVDRIIESIRYRQQPKMKEKG</sequence>
<gene>
    <name evidence="1" type="ORF">RhiirA4_491381</name>
</gene>
<feature type="non-terminal residue" evidence="1">
    <location>
        <position position="113"/>
    </location>
</feature>